<evidence type="ECO:0000313" key="2">
    <source>
        <dbReference type="EMBL" id="MFK2919471.1"/>
    </source>
</evidence>
<keyword evidence="1" id="KW-0812">Transmembrane</keyword>
<accession>A0ABW8K9B0</accession>
<dbReference type="EMBL" id="JADIKD010000012">
    <property type="protein sequence ID" value="MFK2919471.1"/>
    <property type="molecule type" value="Genomic_DNA"/>
</dbReference>
<evidence type="ECO:0000256" key="1">
    <source>
        <dbReference type="SAM" id="Phobius"/>
    </source>
</evidence>
<dbReference type="PROSITE" id="PS51257">
    <property type="entry name" value="PROKAR_LIPOPROTEIN"/>
    <property type="match status" value="1"/>
</dbReference>
<feature type="transmembrane region" description="Helical" evidence="1">
    <location>
        <begin position="33"/>
        <end position="50"/>
    </location>
</feature>
<keyword evidence="3" id="KW-1185">Reference proteome</keyword>
<dbReference type="RefSeq" id="WP_379984490.1">
    <property type="nucleotide sequence ID" value="NZ_JADIKD010000012.1"/>
</dbReference>
<gene>
    <name evidence="2" type="ORF">ISS97_19570</name>
</gene>
<keyword evidence="1" id="KW-1133">Transmembrane helix</keyword>
<name>A0ABW8K9B0_9GAMM</name>
<comment type="caution">
    <text evidence="2">The sequence shown here is derived from an EMBL/GenBank/DDBJ whole genome shotgun (WGS) entry which is preliminary data.</text>
</comment>
<keyword evidence="1" id="KW-0472">Membrane</keyword>
<protein>
    <submittedName>
        <fullName evidence="2">Uncharacterized protein</fullName>
    </submittedName>
</protein>
<dbReference type="Proteomes" id="UP001620408">
    <property type="component" value="Unassembled WGS sequence"/>
</dbReference>
<proteinExistence type="predicted"/>
<reference evidence="2 3" key="1">
    <citation type="submission" date="2020-10" db="EMBL/GenBank/DDBJ databases">
        <title>Phylogeny of dyella-like bacteria.</title>
        <authorList>
            <person name="Fu J."/>
        </authorList>
    </citation>
    <scope>NUCLEOTIDE SEQUENCE [LARGE SCALE GENOMIC DNA]</scope>
    <source>
        <strain evidence="2 3">BB4</strain>
    </source>
</reference>
<sequence>MRAFSPISVFFLVFAIACAVLIGLDKTPTLKPALEWLCGISVVMFVIALWNRRRL</sequence>
<organism evidence="2 3">
    <name type="scientific">Dyella koreensis</name>
    <dbReference type="NCBI Taxonomy" id="311235"/>
    <lineage>
        <taxon>Bacteria</taxon>
        <taxon>Pseudomonadati</taxon>
        <taxon>Pseudomonadota</taxon>
        <taxon>Gammaproteobacteria</taxon>
        <taxon>Lysobacterales</taxon>
        <taxon>Rhodanobacteraceae</taxon>
        <taxon>Dyella</taxon>
    </lineage>
</organism>
<evidence type="ECO:0000313" key="3">
    <source>
        <dbReference type="Proteomes" id="UP001620408"/>
    </source>
</evidence>